<organism evidence="2 3">
    <name type="scientific">Geomonas paludis</name>
    <dbReference type="NCBI Taxonomy" id="2740185"/>
    <lineage>
        <taxon>Bacteria</taxon>
        <taxon>Pseudomonadati</taxon>
        <taxon>Thermodesulfobacteriota</taxon>
        <taxon>Desulfuromonadia</taxon>
        <taxon>Geobacterales</taxon>
        <taxon>Geobacteraceae</taxon>
        <taxon>Geomonas</taxon>
    </lineage>
</organism>
<evidence type="ECO:0000313" key="2">
    <source>
        <dbReference type="EMBL" id="GFO62528.1"/>
    </source>
</evidence>
<evidence type="ECO:0000313" key="3">
    <source>
        <dbReference type="Proteomes" id="UP000568888"/>
    </source>
</evidence>
<protein>
    <recommendedName>
        <fullName evidence="4">ABC transmembrane type-1 domain-containing protein</fullName>
    </recommendedName>
</protein>
<accession>A0A6V8MR09</accession>
<comment type="caution">
    <text evidence="2">The sequence shown here is derived from an EMBL/GenBank/DDBJ whole genome shotgun (WGS) entry which is preliminary data.</text>
</comment>
<keyword evidence="1" id="KW-0472">Membrane</keyword>
<sequence length="69" mass="7511">MVVVLVTVLMVVMVVMAMITVVMVMIMRVVVMVAHTLFLLMSPARFFRRRGLAPPGACPLSAGCRGYLG</sequence>
<keyword evidence="1" id="KW-1133">Transmembrane helix</keyword>
<dbReference type="Proteomes" id="UP000568888">
    <property type="component" value="Unassembled WGS sequence"/>
</dbReference>
<dbReference type="AlphaFoldDB" id="A0A6V8MR09"/>
<gene>
    <name evidence="2" type="ORF">GMPD_04470</name>
</gene>
<proteinExistence type="predicted"/>
<evidence type="ECO:0008006" key="4">
    <source>
        <dbReference type="Google" id="ProtNLM"/>
    </source>
</evidence>
<dbReference type="EMBL" id="BLXY01000001">
    <property type="protein sequence ID" value="GFO62528.1"/>
    <property type="molecule type" value="Genomic_DNA"/>
</dbReference>
<keyword evidence="1" id="KW-0812">Transmembrane</keyword>
<reference evidence="3" key="1">
    <citation type="submission" date="2020-06" db="EMBL/GenBank/DDBJ databases">
        <title>Draft genomic sequecing of Geomonas sp. Red736.</title>
        <authorList>
            <person name="Itoh H."/>
            <person name="Xu Z.X."/>
            <person name="Ushijima N."/>
            <person name="Masuda Y."/>
            <person name="Shiratori Y."/>
            <person name="Senoo K."/>
        </authorList>
    </citation>
    <scope>NUCLEOTIDE SEQUENCE [LARGE SCALE GENOMIC DNA]</scope>
    <source>
        <strain evidence="3">Red736</strain>
    </source>
</reference>
<evidence type="ECO:0000256" key="1">
    <source>
        <dbReference type="SAM" id="Phobius"/>
    </source>
</evidence>
<feature type="transmembrane region" description="Helical" evidence="1">
    <location>
        <begin position="12"/>
        <end position="40"/>
    </location>
</feature>
<name>A0A6V8MR09_9BACT</name>